<dbReference type="GO" id="GO:0000785">
    <property type="term" value="C:chromatin"/>
    <property type="evidence" value="ECO:0007669"/>
    <property type="project" value="UniProtKB-ARBA"/>
</dbReference>
<dbReference type="PROSITE" id="PS51136">
    <property type="entry name" value="WAC"/>
    <property type="match status" value="1"/>
</dbReference>
<evidence type="ECO:0000259" key="5">
    <source>
        <dbReference type="PROSITE" id="PS50827"/>
    </source>
</evidence>
<feature type="compositionally biased region" description="Basic residues" evidence="4">
    <location>
        <begin position="761"/>
        <end position="776"/>
    </location>
</feature>
<evidence type="ECO:0000256" key="2">
    <source>
        <dbReference type="ARBA" id="ARBA00023242"/>
    </source>
</evidence>
<dbReference type="Pfam" id="PF15613">
    <property type="entry name" value="WSD"/>
    <property type="match status" value="1"/>
</dbReference>
<feature type="compositionally biased region" description="Basic and acidic residues" evidence="4">
    <location>
        <begin position="777"/>
        <end position="786"/>
    </location>
</feature>
<dbReference type="GO" id="GO:0031509">
    <property type="term" value="P:subtelomeric heterochromatin formation"/>
    <property type="evidence" value="ECO:0007669"/>
    <property type="project" value="TreeGrafter"/>
</dbReference>
<dbReference type="GO" id="GO:0000781">
    <property type="term" value="C:chromosome, telomeric region"/>
    <property type="evidence" value="ECO:0007669"/>
    <property type="project" value="GOC"/>
</dbReference>
<name>A0A6A6WMM1_9PEZI</name>
<dbReference type="Pfam" id="PF02791">
    <property type="entry name" value="DDT"/>
    <property type="match status" value="1"/>
</dbReference>
<feature type="compositionally biased region" description="Basic residues" evidence="4">
    <location>
        <begin position="1027"/>
        <end position="1041"/>
    </location>
</feature>
<accession>A0A6A6WMM1</accession>
<dbReference type="GO" id="GO:0005634">
    <property type="term" value="C:nucleus"/>
    <property type="evidence" value="ECO:0007669"/>
    <property type="project" value="UniProtKB-SubCell"/>
</dbReference>
<reference evidence="7" key="1">
    <citation type="journal article" date="2020" name="Stud. Mycol.">
        <title>101 Dothideomycetes genomes: a test case for predicting lifestyles and emergence of pathogens.</title>
        <authorList>
            <person name="Haridas S."/>
            <person name="Albert R."/>
            <person name="Binder M."/>
            <person name="Bloem J."/>
            <person name="Labutti K."/>
            <person name="Salamov A."/>
            <person name="Andreopoulos B."/>
            <person name="Baker S."/>
            <person name="Barry K."/>
            <person name="Bills G."/>
            <person name="Bluhm B."/>
            <person name="Cannon C."/>
            <person name="Castanera R."/>
            <person name="Culley D."/>
            <person name="Daum C."/>
            <person name="Ezra D."/>
            <person name="Gonzalez J."/>
            <person name="Henrissat B."/>
            <person name="Kuo A."/>
            <person name="Liang C."/>
            <person name="Lipzen A."/>
            <person name="Lutzoni F."/>
            <person name="Magnuson J."/>
            <person name="Mondo S."/>
            <person name="Nolan M."/>
            <person name="Ohm R."/>
            <person name="Pangilinan J."/>
            <person name="Park H.-J."/>
            <person name="Ramirez L."/>
            <person name="Alfaro M."/>
            <person name="Sun H."/>
            <person name="Tritt A."/>
            <person name="Yoshinaga Y."/>
            <person name="Zwiers L.-H."/>
            <person name="Turgeon B."/>
            <person name="Goodwin S."/>
            <person name="Spatafora J."/>
            <person name="Crous P."/>
            <person name="Grigoriev I."/>
        </authorList>
    </citation>
    <scope>NUCLEOTIDE SEQUENCE</scope>
    <source>
        <strain evidence="7">CBS 121739</strain>
    </source>
</reference>
<dbReference type="Proteomes" id="UP000799437">
    <property type="component" value="Unassembled WGS sequence"/>
</dbReference>
<keyword evidence="2 3" id="KW-0539">Nucleus</keyword>
<dbReference type="GeneID" id="54483342"/>
<dbReference type="PROSITE" id="PS50827">
    <property type="entry name" value="DDT"/>
    <property type="match status" value="1"/>
</dbReference>
<evidence type="ECO:0000256" key="4">
    <source>
        <dbReference type="SAM" id="MobiDB-lite"/>
    </source>
</evidence>
<evidence type="ECO:0008006" key="9">
    <source>
        <dbReference type="Google" id="ProtNLM"/>
    </source>
</evidence>
<dbReference type="InterPro" id="IPR028941">
    <property type="entry name" value="WHIM2_dom"/>
</dbReference>
<dbReference type="InterPro" id="IPR018501">
    <property type="entry name" value="DDT_dom"/>
</dbReference>
<dbReference type="AlphaFoldDB" id="A0A6A6WMM1"/>
<feature type="domain" description="DDT" evidence="5">
    <location>
        <begin position="452"/>
        <end position="515"/>
    </location>
</feature>
<protein>
    <recommendedName>
        <fullName evidence="9">WAC domain-containing protein</fullName>
    </recommendedName>
</protein>
<evidence type="ECO:0000313" key="7">
    <source>
        <dbReference type="EMBL" id="KAF2763454.1"/>
    </source>
</evidence>
<feature type="compositionally biased region" description="Low complexity" evidence="4">
    <location>
        <begin position="345"/>
        <end position="364"/>
    </location>
</feature>
<feature type="region of interest" description="Disordered" evidence="4">
    <location>
        <begin position="326"/>
        <end position="364"/>
    </location>
</feature>
<organism evidence="7 8">
    <name type="scientific">Pseudovirgaria hyperparasitica</name>
    <dbReference type="NCBI Taxonomy" id="470096"/>
    <lineage>
        <taxon>Eukaryota</taxon>
        <taxon>Fungi</taxon>
        <taxon>Dikarya</taxon>
        <taxon>Ascomycota</taxon>
        <taxon>Pezizomycotina</taxon>
        <taxon>Dothideomycetes</taxon>
        <taxon>Dothideomycetes incertae sedis</taxon>
        <taxon>Acrospermales</taxon>
        <taxon>Acrospermaceae</taxon>
        <taxon>Pseudovirgaria</taxon>
    </lineage>
</organism>
<sequence length="1072" mass="123249">MVLHKKQIVPSQGLKDAEISRLSPNTELWALEILPGIEEYFIDYESYLRVKSYYDKKEFTCSITGRSGLTFKAAKASEEQGVLAVEMNFPDRLREPLLRRVQHDTTARFDTLVQKIYDEFKYDFYPGEDVFLQGGDSKLPAIVQEKVHINATKKAKYTLKVPAFGEPFTHVDNVTAISRSRDSFNKELLRSFLRATITRESWHGAPWTIRPEYCIQYSIDQSLPLHLQREAIGAKRKAEKMYTHNNGQDLHAFFHPDREVHHIRNVPNMRDPRMPPEPMVIIPRPGHQQHLGYQQQQPYMNGDRPAFMPAQQDQQFTNGMPTHFAHSFPHPQHHHHHHHHHHHVPPTLHSQHHNPQSQPSQSHPFIVNGKAPIPQLHITNGHRKSGDGAMFGTSLPIGQSRPTMHRPMPPIPVPVIEKIKYPIEDLDLHPRANLPERPPLKKISQDYPDISEDRVGDMLYIWTTLNMQKELFVVDNFSLDDMIEALSLTSLDVYCELLIELHCAVLKVLVNSKGNFEIESSWGFDLEDEEETSNSSRISTKSPSPAPEPPPPAKSTRSSLAKAGIVLKELEKRSPSPAPIVHRADELFAEYDWLEHLKERDFADGGWQMMLTGFIYKVWQNDSPQNRFEDQCEQILAHLVPADLEPSITTVVDQFASMEINLRIATLHIAVYFAAQTVAFRQTLDTYGPKIEYMRQEKVLLNREKLRLATELRELASQYAIERPNHLEESPQPEPANTADVSMAGTEENDAIEEDDEKPRKTLRNAKQRKDARKRKLEQEVAEKEAKKKKKAAKKKSDWEILCEKKEKTEEQLKLVEAQVEDKLKLMVQTDGVRVNTLGRDRWCNTYHWYENTRILPDGGPNSITGYSQGRLWVQGPPKEFYDSIANPPEQFAKEDKEKYGMSALERKQKDEGSTSLTSCEEWGYYDEPEVIHKLLSRLDDRGIREKQLISNLELERTNIARAMERMREFRAELDKTYQEAAEEGPRSRPSRKKAVVDPDAHKHCLEWQNKAAQEQLGHTHFQQPLSKKKRATKPSAKKTKAAAVVAKAPSPSPEPVPTRRGKRVTRQASKY</sequence>
<keyword evidence="8" id="KW-1185">Reference proteome</keyword>
<dbReference type="Pfam" id="PF10537">
    <property type="entry name" value="WAC_Acf1_DNA_bd"/>
    <property type="match status" value="1"/>
</dbReference>
<evidence type="ECO:0000313" key="8">
    <source>
        <dbReference type="Proteomes" id="UP000799437"/>
    </source>
</evidence>
<proteinExistence type="predicted"/>
<dbReference type="RefSeq" id="XP_033605905.1">
    <property type="nucleotide sequence ID" value="XM_033742288.1"/>
</dbReference>
<gene>
    <name evidence="7" type="ORF">EJ05DRAFT_447855</name>
</gene>
<feature type="region of interest" description="Disordered" evidence="4">
    <location>
        <begin position="977"/>
        <end position="1000"/>
    </location>
</feature>
<dbReference type="PANTHER" id="PTHR32075:SF6">
    <property type="entry name" value="ISWI CHROMATIN-REMODELING COMPLEX SUBUNIT YPL216W-RELATED"/>
    <property type="match status" value="1"/>
</dbReference>
<feature type="region of interest" description="Disordered" evidence="4">
    <location>
        <begin position="527"/>
        <end position="559"/>
    </location>
</feature>
<feature type="compositionally biased region" description="Pro residues" evidence="4">
    <location>
        <begin position="544"/>
        <end position="553"/>
    </location>
</feature>
<dbReference type="InterPro" id="IPR013136">
    <property type="entry name" value="WSTF_Acf1_Cbp146"/>
</dbReference>
<comment type="subcellular location">
    <subcellularLocation>
        <location evidence="1 3">Nucleus</location>
    </subcellularLocation>
</comment>
<feature type="region of interest" description="Disordered" evidence="4">
    <location>
        <begin position="1014"/>
        <end position="1072"/>
    </location>
</feature>
<feature type="region of interest" description="Disordered" evidence="4">
    <location>
        <begin position="748"/>
        <end position="790"/>
    </location>
</feature>
<evidence type="ECO:0000259" key="6">
    <source>
        <dbReference type="PROSITE" id="PS51136"/>
    </source>
</evidence>
<feature type="compositionally biased region" description="Basic residues" evidence="4">
    <location>
        <begin position="331"/>
        <end position="344"/>
    </location>
</feature>
<evidence type="ECO:0000256" key="1">
    <source>
        <dbReference type="ARBA" id="ARBA00004123"/>
    </source>
</evidence>
<dbReference type="PANTHER" id="PTHR32075">
    <property type="entry name" value="ISWI CHROMATIN-REMODELING COMPLEX SUBUNIT YPL216W-RELATED"/>
    <property type="match status" value="1"/>
</dbReference>
<evidence type="ECO:0000256" key="3">
    <source>
        <dbReference type="PROSITE-ProRule" id="PRU00475"/>
    </source>
</evidence>
<dbReference type="EMBL" id="ML996565">
    <property type="protein sequence ID" value="KAF2763454.1"/>
    <property type="molecule type" value="Genomic_DNA"/>
</dbReference>
<dbReference type="OrthoDB" id="332390at2759"/>
<feature type="domain" description="WAC" evidence="6">
    <location>
        <begin position="29"/>
        <end position="138"/>
    </location>
</feature>